<name>A0A6J4T6N2_9ACTN</name>
<dbReference type="EMBL" id="CADCVK010000483">
    <property type="protein sequence ID" value="CAA9515044.1"/>
    <property type="molecule type" value="Genomic_DNA"/>
</dbReference>
<dbReference type="AlphaFoldDB" id="A0A6J4T6N2"/>
<accession>A0A6J4T6N2</accession>
<protein>
    <submittedName>
        <fullName evidence="1">Uncharacterized protein</fullName>
    </submittedName>
</protein>
<proteinExistence type="predicted"/>
<reference evidence="1" key="1">
    <citation type="submission" date="2020-02" db="EMBL/GenBank/DDBJ databases">
        <authorList>
            <person name="Meier V. D."/>
        </authorList>
    </citation>
    <scope>NUCLEOTIDE SEQUENCE</scope>
    <source>
        <strain evidence="1">AVDCRST_MAG12</strain>
    </source>
</reference>
<sequence>MTRGPMLIRGTLRDLNRVQGDRRRSRRTIAEILEAYKT</sequence>
<gene>
    <name evidence="1" type="ORF">AVDCRST_MAG12-3429</name>
</gene>
<evidence type="ECO:0000313" key="1">
    <source>
        <dbReference type="EMBL" id="CAA9515044.1"/>
    </source>
</evidence>
<organism evidence="1">
    <name type="scientific">uncultured Rubrobacteraceae bacterium</name>
    <dbReference type="NCBI Taxonomy" id="349277"/>
    <lineage>
        <taxon>Bacteria</taxon>
        <taxon>Bacillati</taxon>
        <taxon>Actinomycetota</taxon>
        <taxon>Rubrobacteria</taxon>
        <taxon>Rubrobacterales</taxon>
        <taxon>Rubrobacteraceae</taxon>
        <taxon>environmental samples</taxon>
    </lineage>
</organism>